<dbReference type="EMBL" id="JBHSFV010000004">
    <property type="protein sequence ID" value="MFC4633987.1"/>
    <property type="molecule type" value="Genomic_DNA"/>
</dbReference>
<dbReference type="RefSeq" id="WP_379978213.1">
    <property type="nucleotide sequence ID" value="NZ_JBHSFV010000004.1"/>
</dbReference>
<dbReference type="SUPFAM" id="SSF74653">
    <property type="entry name" value="TolA/TonB C-terminal domain"/>
    <property type="match status" value="1"/>
</dbReference>
<evidence type="ECO:0000256" key="1">
    <source>
        <dbReference type="SAM" id="MobiDB-lite"/>
    </source>
</evidence>
<comment type="caution">
    <text evidence="3">The sequence shown here is derived from an EMBL/GenBank/DDBJ whole genome shotgun (WGS) entry which is preliminary data.</text>
</comment>
<feature type="transmembrane region" description="Helical" evidence="2">
    <location>
        <begin position="32"/>
        <end position="49"/>
    </location>
</feature>
<evidence type="ECO:0000256" key="2">
    <source>
        <dbReference type="SAM" id="Phobius"/>
    </source>
</evidence>
<name>A0ABV9HVS4_9FLAO</name>
<evidence type="ECO:0000313" key="3">
    <source>
        <dbReference type="EMBL" id="MFC4633987.1"/>
    </source>
</evidence>
<keyword evidence="4" id="KW-1185">Reference proteome</keyword>
<sequence>MKNSQESKDVRQNATYTKSRKHEANLRRNPTLHFQIGLILSLFVAILFIEMRMPTKALKGPSEGEPLEDVVWDQIFDVEQVQVEKITQKQPPKSQVQQLDKLTEVDDNTKDIIETIIESTEVDQDKMISDNVLETTEVVKEEEDIVVTINTVQYVPIFPGCEGLNSNQERKDCMSSKISKIVNKKFNTGLGNKLGLTGVNRIFVQFTINDQGVVSDMKARGPHIALENEAKRVVDLIPNMTPGRQGDKAVGVIYSLPITFMIED</sequence>
<protein>
    <submittedName>
        <fullName evidence="3">Energy transducer TonB</fullName>
    </submittedName>
</protein>
<keyword evidence="2" id="KW-0472">Membrane</keyword>
<dbReference type="Proteomes" id="UP001596043">
    <property type="component" value="Unassembled WGS sequence"/>
</dbReference>
<dbReference type="Gene3D" id="3.30.1150.10">
    <property type="match status" value="1"/>
</dbReference>
<keyword evidence="2" id="KW-0812">Transmembrane</keyword>
<proteinExistence type="predicted"/>
<keyword evidence="2" id="KW-1133">Transmembrane helix</keyword>
<evidence type="ECO:0000313" key="4">
    <source>
        <dbReference type="Proteomes" id="UP001596043"/>
    </source>
</evidence>
<accession>A0ABV9HVS4</accession>
<organism evidence="3 4">
    <name type="scientific">Dokdonia ponticola</name>
    <dbReference type="NCBI Taxonomy" id="2041041"/>
    <lineage>
        <taxon>Bacteria</taxon>
        <taxon>Pseudomonadati</taxon>
        <taxon>Bacteroidota</taxon>
        <taxon>Flavobacteriia</taxon>
        <taxon>Flavobacteriales</taxon>
        <taxon>Flavobacteriaceae</taxon>
        <taxon>Dokdonia</taxon>
    </lineage>
</organism>
<feature type="region of interest" description="Disordered" evidence="1">
    <location>
        <begin position="1"/>
        <end position="24"/>
    </location>
</feature>
<feature type="compositionally biased region" description="Basic and acidic residues" evidence="1">
    <location>
        <begin position="1"/>
        <end position="11"/>
    </location>
</feature>
<gene>
    <name evidence="3" type="ORF">ACFO3O_08715</name>
</gene>
<reference evidence="4" key="1">
    <citation type="journal article" date="2019" name="Int. J. Syst. Evol. Microbiol.">
        <title>The Global Catalogue of Microorganisms (GCM) 10K type strain sequencing project: providing services to taxonomists for standard genome sequencing and annotation.</title>
        <authorList>
            <consortium name="The Broad Institute Genomics Platform"/>
            <consortium name="The Broad Institute Genome Sequencing Center for Infectious Disease"/>
            <person name="Wu L."/>
            <person name="Ma J."/>
        </authorList>
    </citation>
    <scope>NUCLEOTIDE SEQUENCE [LARGE SCALE GENOMIC DNA]</scope>
    <source>
        <strain evidence="4">YJ-61-S</strain>
    </source>
</reference>